<gene>
    <name evidence="3" type="primary">Hypp6231</name>
    <name evidence="3" type="ORF">BLAG_LOCUS4758</name>
</gene>
<evidence type="ECO:0000313" key="3">
    <source>
        <dbReference type="EMBL" id="CAH1240944.1"/>
    </source>
</evidence>
<organism evidence="3 4">
    <name type="scientific">Branchiostoma lanceolatum</name>
    <name type="common">Common lancelet</name>
    <name type="synonym">Amphioxus lanceolatum</name>
    <dbReference type="NCBI Taxonomy" id="7740"/>
    <lineage>
        <taxon>Eukaryota</taxon>
        <taxon>Metazoa</taxon>
        <taxon>Chordata</taxon>
        <taxon>Cephalochordata</taxon>
        <taxon>Leptocardii</taxon>
        <taxon>Amphioxiformes</taxon>
        <taxon>Branchiostomatidae</taxon>
        <taxon>Branchiostoma</taxon>
    </lineage>
</organism>
<feature type="region of interest" description="Disordered" evidence="1">
    <location>
        <begin position="114"/>
        <end position="157"/>
    </location>
</feature>
<feature type="domain" description="RAG1 importin-binding" evidence="2">
    <location>
        <begin position="36"/>
        <end position="131"/>
    </location>
</feature>
<keyword evidence="4" id="KW-1185">Reference proteome</keyword>
<dbReference type="OrthoDB" id="5971732at2759"/>
<evidence type="ECO:0000256" key="1">
    <source>
        <dbReference type="SAM" id="MobiDB-lite"/>
    </source>
</evidence>
<name>A0A8J9YSS3_BRALA</name>
<feature type="compositionally biased region" description="Gly residues" evidence="1">
    <location>
        <begin position="133"/>
        <end position="146"/>
    </location>
</feature>
<accession>A0A8J9YSS3</accession>
<feature type="compositionally biased region" description="Basic residues" evidence="1">
    <location>
        <begin position="117"/>
        <end position="128"/>
    </location>
</feature>
<dbReference type="InterPro" id="IPR035714">
    <property type="entry name" value="RAG1_imp-bd"/>
</dbReference>
<sequence length="409" mass="45415">MAGETSDEELEDDHIGLLRTKCRLCGHAVGDREYSCSSFSEGFSNIFGIDVNSDVPNIHPPYVCHKCRCIFDRYAKDPRKDSFQTFTTPYRFVAHSDSCEICFDTNTVDHTYSARKPANKKGRKRKVDRRAGPGRGGKKSTGGDHGGTTQSSSHTDQVRLMEVSTQTDPDVCGYVIDPLQPNLDEVPVPLLCKLVTEAASLQREHIIKDISNIGGMYKHPEVLVNTDQNKYFSNRNAVCQSFVNGLGEKASIASKVMTLEQLYHLVSPAVVAPFSFSRNLLSYAITNSKLVVNMLGKVSAGGMFHTVKSYLQNIASKPLPFPAGDCEVAIDNDQKLKKQWSVRAQEKLTCSVRRHRGTAQVVRAVAHAWRERWWGVVIPCKLHLQRTIEALRAAFQSDLGPEKDALSVA</sequence>
<protein>
    <submittedName>
        <fullName evidence="3">Hypp6231 protein</fullName>
    </submittedName>
</protein>
<evidence type="ECO:0000259" key="2">
    <source>
        <dbReference type="Pfam" id="PF12560"/>
    </source>
</evidence>
<evidence type="ECO:0000313" key="4">
    <source>
        <dbReference type="Proteomes" id="UP000838412"/>
    </source>
</evidence>
<dbReference type="AlphaFoldDB" id="A0A8J9YSS3"/>
<dbReference type="Pfam" id="PF12560">
    <property type="entry name" value="RAG1_imp_bd"/>
    <property type="match status" value="1"/>
</dbReference>
<proteinExistence type="predicted"/>
<dbReference type="EMBL" id="OV696696">
    <property type="protein sequence ID" value="CAH1240944.1"/>
    <property type="molecule type" value="Genomic_DNA"/>
</dbReference>
<dbReference type="Proteomes" id="UP000838412">
    <property type="component" value="Chromosome 11"/>
</dbReference>
<reference evidence="3" key="1">
    <citation type="submission" date="2022-01" db="EMBL/GenBank/DDBJ databases">
        <authorList>
            <person name="Braso-Vives M."/>
        </authorList>
    </citation>
    <scope>NUCLEOTIDE SEQUENCE</scope>
</reference>